<protein>
    <recommendedName>
        <fullName evidence="3">Ester cyclase</fullName>
    </recommendedName>
</protein>
<keyword evidence="2" id="KW-1185">Reference proteome</keyword>
<evidence type="ECO:0008006" key="3">
    <source>
        <dbReference type="Google" id="ProtNLM"/>
    </source>
</evidence>
<accession>A0A8J3UT93</accession>
<gene>
    <name evidence="1" type="ORF">Psi02_73360</name>
</gene>
<reference evidence="1" key="1">
    <citation type="submission" date="2021-01" db="EMBL/GenBank/DDBJ databases">
        <title>Whole genome shotgun sequence of Planotetraspora silvatica NBRC 100141.</title>
        <authorList>
            <person name="Komaki H."/>
            <person name="Tamura T."/>
        </authorList>
    </citation>
    <scope>NUCLEOTIDE SEQUENCE</scope>
    <source>
        <strain evidence="1">NBRC 100141</strain>
    </source>
</reference>
<dbReference type="Gene3D" id="3.10.450.50">
    <property type="match status" value="1"/>
</dbReference>
<dbReference type="Proteomes" id="UP000644610">
    <property type="component" value="Unassembled WGS sequence"/>
</dbReference>
<dbReference type="EMBL" id="BOOQ01000057">
    <property type="protein sequence ID" value="GII50912.1"/>
    <property type="molecule type" value="Genomic_DNA"/>
</dbReference>
<dbReference type="InterPro" id="IPR009959">
    <property type="entry name" value="Cyclase_SnoaL-like"/>
</dbReference>
<evidence type="ECO:0000313" key="1">
    <source>
        <dbReference type="EMBL" id="GII50912.1"/>
    </source>
</evidence>
<comment type="caution">
    <text evidence="1">The sequence shown here is derived from an EMBL/GenBank/DDBJ whole genome shotgun (WGS) entry which is preliminary data.</text>
</comment>
<organism evidence="1 2">
    <name type="scientific">Planotetraspora silvatica</name>
    <dbReference type="NCBI Taxonomy" id="234614"/>
    <lineage>
        <taxon>Bacteria</taxon>
        <taxon>Bacillati</taxon>
        <taxon>Actinomycetota</taxon>
        <taxon>Actinomycetes</taxon>
        <taxon>Streptosporangiales</taxon>
        <taxon>Streptosporangiaceae</taxon>
        <taxon>Planotetraspora</taxon>
    </lineage>
</organism>
<dbReference type="Pfam" id="PF07366">
    <property type="entry name" value="SnoaL"/>
    <property type="match status" value="1"/>
</dbReference>
<dbReference type="PANTHER" id="PTHR38436:SF1">
    <property type="entry name" value="ESTER CYCLASE"/>
    <property type="match status" value="1"/>
</dbReference>
<dbReference type="InterPro" id="IPR032710">
    <property type="entry name" value="NTF2-like_dom_sf"/>
</dbReference>
<proteinExistence type="predicted"/>
<name>A0A8J3UT93_9ACTN</name>
<dbReference type="AlphaFoldDB" id="A0A8J3UT93"/>
<dbReference type="PANTHER" id="PTHR38436">
    <property type="entry name" value="POLYKETIDE CYCLASE SNOAL-LIKE DOMAIN"/>
    <property type="match status" value="1"/>
</dbReference>
<dbReference type="GO" id="GO:0030638">
    <property type="term" value="P:polyketide metabolic process"/>
    <property type="evidence" value="ECO:0007669"/>
    <property type="project" value="InterPro"/>
</dbReference>
<dbReference type="SUPFAM" id="SSF54427">
    <property type="entry name" value="NTF2-like"/>
    <property type="match status" value="1"/>
</dbReference>
<evidence type="ECO:0000313" key="2">
    <source>
        <dbReference type="Proteomes" id="UP000644610"/>
    </source>
</evidence>
<sequence length="150" mass="16555">MRRPLHLASSPGGAMTRHEEIIRGIYRDLFETGDTDLADRLVTTDFVDHAAPPSPAPPGPDNLKATVAFLHSALGDIRYEVHEVLSAGDRAAYRATLTATQHGPLFGHPPTGRRFSMQQIHMVRFDGDRIAEHWACRDDLGALRQLGHLS</sequence>